<accession>A0A1T2KXE8</accession>
<dbReference type="PANTHER" id="PTHR42709">
    <property type="entry name" value="ALKALINE PHOSPHATASE LIKE PROTEIN"/>
    <property type="match status" value="1"/>
</dbReference>
<dbReference type="EMBL" id="MPRJ01000008">
    <property type="protein sequence ID" value="OOZ37513.1"/>
    <property type="molecule type" value="Genomic_DNA"/>
</dbReference>
<feature type="transmembrane region" description="Helical" evidence="1">
    <location>
        <begin position="43"/>
        <end position="66"/>
    </location>
</feature>
<dbReference type="AlphaFoldDB" id="A0A1T2KXE8"/>
<feature type="transmembrane region" description="Helical" evidence="1">
    <location>
        <begin position="118"/>
        <end position="139"/>
    </location>
</feature>
<organism evidence="3 4">
    <name type="scientific">Solemya velesiana gill symbiont</name>
    <dbReference type="NCBI Taxonomy" id="1918948"/>
    <lineage>
        <taxon>Bacteria</taxon>
        <taxon>Pseudomonadati</taxon>
        <taxon>Pseudomonadota</taxon>
        <taxon>Gammaproteobacteria</taxon>
        <taxon>sulfur-oxidizing symbionts</taxon>
    </lineage>
</organism>
<keyword evidence="1" id="KW-1133">Transmembrane helix</keyword>
<dbReference type="InterPro" id="IPR032816">
    <property type="entry name" value="VTT_dom"/>
</dbReference>
<evidence type="ECO:0000256" key="1">
    <source>
        <dbReference type="SAM" id="Phobius"/>
    </source>
</evidence>
<name>A0A1T2KXE8_9GAMM</name>
<dbReference type="Pfam" id="PF09335">
    <property type="entry name" value="VTT_dom"/>
    <property type="match status" value="1"/>
</dbReference>
<proteinExistence type="predicted"/>
<gene>
    <name evidence="3" type="ORF">BOW51_01925</name>
</gene>
<protein>
    <recommendedName>
        <fullName evidence="2">VTT domain-containing protein</fullName>
    </recommendedName>
</protein>
<reference evidence="3 4" key="1">
    <citation type="submission" date="2016-11" db="EMBL/GenBank/DDBJ databases">
        <title>Mixed transmission modes and dynamic genome evolution in an obligate animal-bacterial symbiosis.</title>
        <authorList>
            <person name="Russell S.L."/>
            <person name="Corbett-Detig R.B."/>
            <person name="Cavanaugh C.M."/>
        </authorList>
    </citation>
    <scope>NUCLEOTIDE SEQUENCE [LARGE SCALE GENOMIC DNA]</scope>
    <source>
        <strain evidence="3">Se-Cadez</strain>
    </source>
</reference>
<keyword evidence="1" id="KW-0472">Membrane</keyword>
<keyword evidence="1" id="KW-0812">Transmembrane</keyword>
<dbReference type="OrthoDB" id="9814483at2"/>
<evidence type="ECO:0000313" key="4">
    <source>
        <dbReference type="Proteomes" id="UP000190896"/>
    </source>
</evidence>
<dbReference type="PANTHER" id="PTHR42709:SF4">
    <property type="entry name" value="INNER MEMBRANE PROTEIN YQAA"/>
    <property type="match status" value="1"/>
</dbReference>
<dbReference type="RefSeq" id="WP_078485846.1">
    <property type="nucleotide sequence ID" value="NZ_MPRJ01000008.1"/>
</dbReference>
<dbReference type="Proteomes" id="UP000190896">
    <property type="component" value="Unassembled WGS sequence"/>
</dbReference>
<sequence length="141" mass="15278">MNETLALWTLFSSSFLASTLLPGGSEAVLGYTAIESTASLLTLWSTATAGNTLGGLTSWAIGWWLLRRFPDRGLHKPEHQKAQHRIQRYGSPLLLLSWLPVVGDPLCLAAGWSGIRLLPAALFIVIGKGLRYGILLALLPQ</sequence>
<evidence type="ECO:0000313" key="3">
    <source>
        <dbReference type="EMBL" id="OOZ37513.1"/>
    </source>
</evidence>
<comment type="caution">
    <text evidence="3">The sequence shown here is derived from an EMBL/GenBank/DDBJ whole genome shotgun (WGS) entry which is preliminary data.</text>
</comment>
<feature type="domain" description="VTT" evidence="2">
    <location>
        <begin position="39"/>
        <end position="135"/>
    </location>
</feature>
<dbReference type="InterPro" id="IPR051311">
    <property type="entry name" value="DedA_domain"/>
</dbReference>
<evidence type="ECO:0000259" key="2">
    <source>
        <dbReference type="Pfam" id="PF09335"/>
    </source>
</evidence>
<feature type="transmembrane region" description="Helical" evidence="1">
    <location>
        <begin position="93"/>
        <end position="112"/>
    </location>
</feature>
<keyword evidence="4" id="KW-1185">Reference proteome</keyword>
<dbReference type="GO" id="GO:0005886">
    <property type="term" value="C:plasma membrane"/>
    <property type="evidence" value="ECO:0007669"/>
    <property type="project" value="UniProtKB-ARBA"/>
</dbReference>